<keyword evidence="6 10" id="KW-0862">Zinc</keyword>
<feature type="transmembrane region" description="Helical" evidence="12">
    <location>
        <begin position="49"/>
        <end position="70"/>
    </location>
</feature>
<gene>
    <name evidence="14" type="ORF">NCTC11636_02239</name>
</gene>
<sequence>MPLLWLSVVLMVVGYAAWVATIAWLVAVPEPTGDAASLRAFLLMGPGNQFLMLLPLLPFILWVARALLYARMRASGVQMTPTQFPEGYRMVVEAAQRFGLRRVPDAYVVSGGGEINAFASGHGFRRFVAINSDLFEVGGSTRDPEALRFVINHEVGHIAAGHVSFWRGVATNLIMSVPLLGPALSRAQEYTADNHGYDAAPQGVAGAIGLLAGGKYLGAQVNLHAMADRAAWETGLWLHLVVWRASHPVLTWRAHALRDRRLPGRIMVKPSPATAWFPRFHPTGSQPSTTWPYPAQVLEAMNRLEPRYTGAAAEEQFGRYPGVSYSVSRDEIRLADPTPVPRRLAPPRTAPPYAAPSSANPPYGSAPDARSPYAAPSSTNPPYGSAPDARSPYAAPSSTNPPYGSAPDARSPYGPMPDTEPPYGSMPEQ</sequence>
<organism evidence="14 15">
    <name type="scientific">Actinomyces howellii</name>
    <dbReference type="NCBI Taxonomy" id="52771"/>
    <lineage>
        <taxon>Bacteria</taxon>
        <taxon>Bacillati</taxon>
        <taxon>Actinomycetota</taxon>
        <taxon>Actinomycetes</taxon>
        <taxon>Actinomycetales</taxon>
        <taxon>Actinomycetaceae</taxon>
        <taxon>Actinomyces</taxon>
    </lineage>
</organism>
<dbReference type="Proteomes" id="UP000266895">
    <property type="component" value="Chromosome"/>
</dbReference>
<evidence type="ECO:0000256" key="3">
    <source>
        <dbReference type="ARBA" id="ARBA00022692"/>
    </source>
</evidence>
<keyword evidence="2 10" id="KW-0645">Protease</keyword>
<comment type="cofactor">
    <cofactor evidence="10">
        <name>Zn(2+)</name>
        <dbReference type="ChEBI" id="CHEBI:29105"/>
    </cofactor>
    <text evidence="10">Binds 1 zinc ion per subunit.</text>
</comment>
<evidence type="ECO:0000256" key="12">
    <source>
        <dbReference type="SAM" id="Phobius"/>
    </source>
</evidence>
<feature type="domain" description="Peptidase M48" evidence="13">
    <location>
        <begin position="172"/>
        <end position="260"/>
    </location>
</feature>
<comment type="similarity">
    <text evidence="10">Belongs to the peptidase M48 family.</text>
</comment>
<keyword evidence="7 12" id="KW-1133">Transmembrane helix</keyword>
<evidence type="ECO:0000313" key="14">
    <source>
        <dbReference type="EMBL" id="VEG29770.1"/>
    </source>
</evidence>
<dbReference type="Gene3D" id="3.30.2010.10">
    <property type="entry name" value="Metalloproteases ('zincins'), catalytic domain"/>
    <property type="match status" value="1"/>
</dbReference>
<dbReference type="Pfam" id="PF01435">
    <property type="entry name" value="Peptidase_M48"/>
    <property type="match status" value="2"/>
</dbReference>
<protein>
    <submittedName>
        <fullName evidence="14">Peptidase family M48</fullName>
    </submittedName>
</protein>
<evidence type="ECO:0000256" key="6">
    <source>
        <dbReference type="ARBA" id="ARBA00022833"/>
    </source>
</evidence>
<reference evidence="14 15" key="1">
    <citation type="submission" date="2018-12" db="EMBL/GenBank/DDBJ databases">
        <authorList>
            <consortium name="Pathogen Informatics"/>
        </authorList>
    </citation>
    <scope>NUCLEOTIDE SEQUENCE [LARGE SCALE GENOMIC DNA]</scope>
    <source>
        <strain evidence="14 15">NCTC11636</strain>
    </source>
</reference>
<keyword evidence="3 12" id="KW-0812">Transmembrane</keyword>
<dbReference type="InterPro" id="IPR050083">
    <property type="entry name" value="HtpX_protease"/>
</dbReference>
<feature type="region of interest" description="Disordered" evidence="11">
    <location>
        <begin position="334"/>
        <end position="429"/>
    </location>
</feature>
<evidence type="ECO:0000256" key="9">
    <source>
        <dbReference type="ARBA" id="ARBA00023136"/>
    </source>
</evidence>
<evidence type="ECO:0000256" key="7">
    <source>
        <dbReference type="ARBA" id="ARBA00022989"/>
    </source>
</evidence>
<dbReference type="CDD" id="cd07325">
    <property type="entry name" value="M48_Ste24p_like"/>
    <property type="match status" value="1"/>
</dbReference>
<evidence type="ECO:0000256" key="2">
    <source>
        <dbReference type="ARBA" id="ARBA00022670"/>
    </source>
</evidence>
<proteinExistence type="inferred from homology"/>
<accession>A0A3S4RY03</accession>
<evidence type="ECO:0000256" key="5">
    <source>
        <dbReference type="ARBA" id="ARBA00022801"/>
    </source>
</evidence>
<evidence type="ECO:0000259" key="13">
    <source>
        <dbReference type="Pfam" id="PF01435"/>
    </source>
</evidence>
<dbReference type="AlphaFoldDB" id="A0A3S4RY03"/>
<dbReference type="GO" id="GO:0006508">
    <property type="term" value="P:proteolysis"/>
    <property type="evidence" value="ECO:0007669"/>
    <property type="project" value="UniProtKB-KW"/>
</dbReference>
<feature type="compositionally biased region" description="Low complexity" evidence="11">
    <location>
        <begin position="355"/>
        <end position="367"/>
    </location>
</feature>
<dbReference type="GO" id="GO:0046872">
    <property type="term" value="F:metal ion binding"/>
    <property type="evidence" value="ECO:0007669"/>
    <property type="project" value="UniProtKB-KW"/>
</dbReference>
<evidence type="ECO:0000256" key="10">
    <source>
        <dbReference type="RuleBase" id="RU003983"/>
    </source>
</evidence>
<keyword evidence="5 10" id="KW-0378">Hydrolase</keyword>
<keyword evidence="4" id="KW-0479">Metal-binding</keyword>
<dbReference type="EMBL" id="LR134350">
    <property type="protein sequence ID" value="VEG29770.1"/>
    <property type="molecule type" value="Genomic_DNA"/>
</dbReference>
<evidence type="ECO:0000256" key="1">
    <source>
        <dbReference type="ARBA" id="ARBA00022475"/>
    </source>
</evidence>
<evidence type="ECO:0000313" key="15">
    <source>
        <dbReference type="Proteomes" id="UP000266895"/>
    </source>
</evidence>
<dbReference type="KEGG" id="ahw:NCTC11636_02239"/>
<dbReference type="InterPro" id="IPR001915">
    <property type="entry name" value="Peptidase_M48"/>
</dbReference>
<evidence type="ECO:0000256" key="11">
    <source>
        <dbReference type="SAM" id="MobiDB-lite"/>
    </source>
</evidence>
<evidence type="ECO:0000256" key="4">
    <source>
        <dbReference type="ARBA" id="ARBA00022723"/>
    </source>
</evidence>
<feature type="domain" description="Peptidase M48" evidence="13">
    <location>
        <begin position="89"/>
        <end position="164"/>
    </location>
</feature>
<keyword evidence="8 10" id="KW-0482">Metalloprotease</keyword>
<keyword evidence="1" id="KW-1003">Cell membrane</keyword>
<dbReference type="PANTHER" id="PTHR43221:SF2">
    <property type="entry name" value="PROTEASE HTPX HOMOLOG"/>
    <property type="match status" value="1"/>
</dbReference>
<keyword evidence="9 12" id="KW-0472">Membrane</keyword>
<dbReference type="PANTHER" id="PTHR43221">
    <property type="entry name" value="PROTEASE HTPX"/>
    <property type="match status" value="1"/>
</dbReference>
<keyword evidence="15" id="KW-1185">Reference proteome</keyword>
<dbReference type="GO" id="GO:0004222">
    <property type="term" value="F:metalloendopeptidase activity"/>
    <property type="evidence" value="ECO:0007669"/>
    <property type="project" value="InterPro"/>
</dbReference>
<evidence type="ECO:0000256" key="8">
    <source>
        <dbReference type="ARBA" id="ARBA00023049"/>
    </source>
</evidence>
<name>A0A3S4RY03_9ACTO</name>